<gene>
    <name evidence="2" type="ORF">AVEN_211964_1</name>
</gene>
<keyword evidence="3" id="KW-1185">Reference proteome</keyword>
<evidence type="ECO:0000256" key="1">
    <source>
        <dbReference type="SAM" id="MobiDB-lite"/>
    </source>
</evidence>
<dbReference type="Proteomes" id="UP000499080">
    <property type="component" value="Unassembled WGS sequence"/>
</dbReference>
<reference evidence="2 3" key="1">
    <citation type="journal article" date="2019" name="Sci. Rep.">
        <title>Orb-weaving spider Araneus ventricosus genome elucidates the spidroin gene catalogue.</title>
        <authorList>
            <person name="Kono N."/>
            <person name="Nakamura H."/>
            <person name="Ohtoshi R."/>
            <person name="Moran D.A.P."/>
            <person name="Shinohara A."/>
            <person name="Yoshida Y."/>
            <person name="Fujiwara M."/>
            <person name="Mori M."/>
            <person name="Tomita M."/>
            <person name="Arakawa K."/>
        </authorList>
    </citation>
    <scope>NUCLEOTIDE SEQUENCE [LARGE SCALE GENOMIC DNA]</scope>
</reference>
<evidence type="ECO:0000313" key="3">
    <source>
        <dbReference type="Proteomes" id="UP000499080"/>
    </source>
</evidence>
<accession>A0A4Y2FZF4</accession>
<name>A0A4Y2FZF4_ARAVE</name>
<proteinExistence type="predicted"/>
<organism evidence="2 3">
    <name type="scientific">Araneus ventricosus</name>
    <name type="common">Orbweaver spider</name>
    <name type="synonym">Epeira ventricosa</name>
    <dbReference type="NCBI Taxonomy" id="182803"/>
    <lineage>
        <taxon>Eukaryota</taxon>
        <taxon>Metazoa</taxon>
        <taxon>Ecdysozoa</taxon>
        <taxon>Arthropoda</taxon>
        <taxon>Chelicerata</taxon>
        <taxon>Arachnida</taxon>
        <taxon>Araneae</taxon>
        <taxon>Araneomorphae</taxon>
        <taxon>Entelegynae</taxon>
        <taxon>Araneoidea</taxon>
        <taxon>Araneidae</taxon>
        <taxon>Araneus</taxon>
    </lineage>
</organism>
<dbReference type="AlphaFoldDB" id="A0A4Y2FZF4"/>
<protein>
    <submittedName>
        <fullName evidence="2">Uncharacterized protein</fullName>
    </submittedName>
</protein>
<comment type="caution">
    <text evidence="2">The sequence shown here is derived from an EMBL/GenBank/DDBJ whole genome shotgun (WGS) entry which is preliminary data.</text>
</comment>
<dbReference type="EMBL" id="BGPR01001116">
    <property type="protein sequence ID" value="GBM45896.1"/>
    <property type="molecule type" value="Genomic_DNA"/>
</dbReference>
<feature type="region of interest" description="Disordered" evidence="1">
    <location>
        <begin position="68"/>
        <end position="87"/>
    </location>
</feature>
<sequence>MNHTLIAKRPQWAIRHEKLILLHDNALLPGKYYPTHCIHQTFRRQIYTYCGRWLIHCLSSTSNRTTMSPDVSPIGLPPRKQSSIGTVSTPYLTGVENV</sequence>
<evidence type="ECO:0000313" key="2">
    <source>
        <dbReference type="EMBL" id="GBM45896.1"/>
    </source>
</evidence>